<evidence type="ECO:0000256" key="4">
    <source>
        <dbReference type="ARBA" id="ARBA00023134"/>
    </source>
</evidence>
<name>A0ABP9V6H4_9DEIO</name>
<proteinExistence type="inferred from homology"/>
<dbReference type="PANTHER" id="PTHR42708">
    <property type="entry name" value="ATP/GTP-BINDING PROTEIN-RELATED"/>
    <property type="match status" value="1"/>
</dbReference>
<keyword evidence="2" id="KW-0547">Nucleotide-binding</keyword>
<dbReference type="InterPro" id="IPR004130">
    <property type="entry name" value="Gpn"/>
</dbReference>
<evidence type="ECO:0008006" key="7">
    <source>
        <dbReference type="Google" id="ProtNLM"/>
    </source>
</evidence>
<organism evidence="5 6">
    <name type="scientific">Deinococcus xinjiangensis</name>
    <dbReference type="NCBI Taxonomy" id="457454"/>
    <lineage>
        <taxon>Bacteria</taxon>
        <taxon>Thermotogati</taxon>
        <taxon>Deinococcota</taxon>
        <taxon>Deinococci</taxon>
        <taxon>Deinococcales</taxon>
        <taxon>Deinococcaceae</taxon>
        <taxon>Deinococcus</taxon>
    </lineage>
</organism>
<evidence type="ECO:0000256" key="3">
    <source>
        <dbReference type="ARBA" id="ARBA00022801"/>
    </source>
</evidence>
<sequence>MNAPMKLVISGPVGAGKTTFVQTLSETEVISTEADATEDIGKATTTVAFDFGTINIDGQELHLYGTPGQDRFDFMWDVLCEGALGLVLLVAGDRPQDFLHARHILEFITSRNPVPFIVGVTRQDLPNVWHPNDVAAYFDLPAGQVLGLQATLPDSARNILIRLLESQLTKESA</sequence>
<keyword evidence="4" id="KW-0342">GTP-binding</keyword>
<dbReference type="InterPro" id="IPR027417">
    <property type="entry name" value="P-loop_NTPase"/>
</dbReference>
<accession>A0ABP9V6H4</accession>
<reference evidence="5 6" key="1">
    <citation type="submission" date="2024-02" db="EMBL/GenBank/DDBJ databases">
        <title>Deinococcus xinjiangensis NBRC 107630.</title>
        <authorList>
            <person name="Ichikawa N."/>
            <person name="Katano-Makiyama Y."/>
            <person name="Hidaka K."/>
        </authorList>
    </citation>
    <scope>NUCLEOTIDE SEQUENCE [LARGE SCALE GENOMIC DNA]</scope>
    <source>
        <strain evidence="5 6">NBRC 107630</strain>
    </source>
</reference>
<keyword evidence="6" id="KW-1185">Reference proteome</keyword>
<evidence type="ECO:0000256" key="2">
    <source>
        <dbReference type="ARBA" id="ARBA00022741"/>
    </source>
</evidence>
<dbReference type="EMBL" id="BAABRN010000004">
    <property type="protein sequence ID" value="GAA5500880.1"/>
    <property type="molecule type" value="Genomic_DNA"/>
</dbReference>
<keyword evidence="3" id="KW-0378">Hydrolase</keyword>
<evidence type="ECO:0000313" key="6">
    <source>
        <dbReference type="Proteomes" id="UP001458946"/>
    </source>
</evidence>
<dbReference type="InterPro" id="IPR052705">
    <property type="entry name" value="Gliding_Motility_GTPase"/>
</dbReference>
<comment type="caution">
    <text evidence="5">The sequence shown here is derived from an EMBL/GenBank/DDBJ whole genome shotgun (WGS) entry which is preliminary data.</text>
</comment>
<dbReference type="CDD" id="cd00882">
    <property type="entry name" value="Ras_like_GTPase"/>
    <property type="match status" value="1"/>
</dbReference>
<dbReference type="Gene3D" id="3.40.50.300">
    <property type="entry name" value="P-loop containing nucleotide triphosphate hydrolases"/>
    <property type="match status" value="1"/>
</dbReference>
<evidence type="ECO:0000256" key="1">
    <source>
        <dbReference type="ARBA" id="ARBA00005290"/>
    </source>
</evidence>
<dbReference type="PANTHER" id="PTHR42708:SF1">
    <property type="entry name" value="GLIDING MOTILITY PROTEIN MGLA"/>
    <property type="match status" value="1"/>
</dbReference>
<dbReference type="Proteomes" id="UP001458946">
    <property type="component" value="Unassembled WGS sequence"/>
</dbReference>
<gene>
    <name evidence="5" type="ORF">Dxin01_00608</name>
</gene>
<evidence type="ECO:0000313" key="5">
    <source>
        <dbReference type="EMBL" id="GAA5500880.1"/>
    </source>
</evidence>
<dbReference type="Pfam" id="PF03029">
    <property type="entry name" value="ATP_bind_1"/>
    <property type="match status" value="1"/>
</dbReference>
<dbReference type="RefSeq" id="WP_353540859.1">
    <property type="nucleotide sequence ID" value="NZ_BAABRN010000004.1"/>
</dbReference>
<dbReference type="SUPFAM" id="SSF52540">
    <property type="entry name" value="P-loop containing nucleoside triphosphate hydrolases"/>
    <property type="match status" value="1"/>
</dbReference>
<comment type="similarity">
    <text evidence="1">Belongs to the GPN-loop GTPase family.</text>
</comment>
<protein>
    <recommendedName>
        <fullName evidence="7">GTPase</fullName>
    </recommendedName>
</protein>